<evidence type="ECO:0000256" key="13">
    <source>
        <dbReference type="SAM" id="Phobius"/>
    </source>
</evidence>
<reference evidence="15 16" key="1">
    <citation type="submission" date="2016-10" db="EMBL/GenBank/DDBJ databases">
        <authorList>
            <person name="de Groot N.N."/>
        </authorList>
    </citation>
    <scope>NUCLEOTIDE SEQUENCE [LARGE SCALE GENOMIC DNA]</scope>
    <source>
        <strain evidence="15 16">DSM 21800</strain>
    </source>
</reference>
<evidence type="ECO:0000256" key="12">
    <source>
        <dbReference type="RuleBase" id="RU003376"/>
    </source>
</evidence>
<evidence type="ECO:0000259" key="14">
    <source>
        <dbReference type="PROSITE" id="PS50253"/>
    </source>
</evidence>
<name>A0A1H1PN34_9ACTN</name>
<keyword evidence="16" id="KW-1185">Reference proteome</keyword>
<evidence type="ECO:0000256" key="11">
    <source>
        <dbReference type="ARBA" id="ARBA00047816"/>
    </source>
</evidence>
<dbReference type="InterPro" id="IPR000298">
    <property type="entry name" value="Cyt_c_oxidase-like_su3"/>
</dbReference>
<dbReference type="STRING" id="630515.SAMN04489812_0960"/>
<dbReference type="Gene3D" id="1.20.120.80">
    <property type="entry name" value="Cytochrome c oxidase, subunit III, four-helix bundle"/>
    <property type="match status" value="1"/>
</dbReference>
<keyword evidence="6" id="KW-1278">Translocase</keyword>
<feature type="transmembrane region" description="Helical" evidence="13">
    <location>
        <begin position="216"/>
        <end position="235"/>
    </location>
</feature>
<dbReference type="PANTHER" id="PTHR11403:SF2">
    <property type="entry name" value="CYTOCHROME BO(3) UBIQUINOL OXIDASE SUBUNIT 3"/>
    <property type="match status" value="1"/>
</dbReference>
<comment type="catalytic activity">
    <reaction evidence="11">
        <text>4 Fe(II)-[cytochrome c] + O2 + 8 H(+)(in) = 4 Fe(III)-[cytochrome c] + 2 H2O + 4 H(+)(out)</text>
        <dbReference type="Rhea" id="RHEA:11436"/>
        <dbReference type="Rhea" id="RHEA-COMP:10350"/>
        <dbReference type="Rhea" id="RHEA-COMP:14399"/>
        <dbReference type="ChEBI" id="CHEBI:15377"/>
        <dbReference type="ChEBI" id="CHEBI:15378"/>
        <dbReference type="ChEBI" id="CHEBI:15379"/>
        <dbReference type="ChEBI" id="CHEBI:29033"/>
        <dbReference type="ChEBI" id="CHEBI:29034"/>
        <dbReference type="EC" id="7.1.1.9"/>
    </reaction>
</comment>
<gene>
    <name evidence="15" type="ORF">SAMN04489812_0960</name>
</gene>
<feature type="transmembrane region" description="Helical" evidence="13">
    <location>
        <begin position="134"/>
        <end position="151"/>
    </location>
</feature>
<evidence type="ECO:0000256" key="6">
    <source>
        <dbReference type="ARBA" id="ARBA00022967"/>
    </source>
</evidence>
<dbReference type="InterPro" id="IPR035973">
    <property type="entry name" value="Cyt_c_oxidase_su3-like_sf"/>
</dbReference>
<evidence type="ECO:0000256" key="4">
    <source>
        <dbReference type="ARBA" id="ARBA00022475"/>
    </source>
</evidence>
<evidence type="ECO:0000313" key="15">
    <source>
        <dbReference type="EMBL" id="SDS12598.1"/>
    </source>
</evidence>
<dbReference type="EMBL" id="LT629772">
    <property type="protein sequence ID" value="SDS12598.1"/>
    <property type="molecule type" value="Genomic_DNA"/>
</dbReference>
<keyword evidence="7 13" id="KW-1133">Transmembrane helix</keyword>
<evidence type="ECO:0000256" key="5">
    <source>
        <dbReference type="ARBA" id="ARBA00022692"/>
    </source>
</evidence>
<dbReference type="SUPFAM" id="SSF81452">
    <property type="entry name" value="Cytochrome c oxidase subunit III-like"/>
    <property type="match status" value="1"/>
</dbReference>
<dbReference type="FunFam" id="1.20.120.80:FF:000001">
    <property type="entry name" value="Cytochrome (Ubi)quinol oxidase subunit III"/>
    <property type="match status" value="1"/>
</dbReference>
<comment type="subcellular location">
    <subcellularLocation>
        <location evidence="1 12">Cell membrane</location>
        <topology evidence="1 12">Multi-pass membrane protein</topology>
    </subcellularLocation>
</comment>
<evidence type="ECO:0000256" key="9">
    <source>
        <dbReference type="ARBA" id="ARBA00031400"/>
    </source>
</evidence>
<evidence type="ECO:0000256" key="10">
    <source>
        <dbReference type="ARBA" id="ARBA00031625"/>
    </source>
</evidence>
<evidence type="ECO:0000313" key="16">
    <source>
        <dbReference type="Proteomes" id="UP000199103"/>
    </source>
</evidence>
<feature type="transmembrane region" description="Helical" evidence="13">
    <location>
        <begin position="171"/>
        <end position="195"/>
    </location>
</feature>
<keyword evidence="4" id="KW-1003">Cell membrane</keyword>
<sequence length="236" mass="25916">MALHTHGQTAPVIKPHSALHELPTSRLRGRPGRPDAVAVGTIIWLASELMFFAGLFAAYFTIKNVTTAQAVQAGLTPLWEQGTSMLNVKFAIANTTVLVLSSVTCQRGVFLAEIGRVGRIGSVFNPLKWGMREWYVLTFLMGAFFIGGQVYEYASLVHEGLTLSSDPYGSVFYLATGFHGLHVTGGLIAFVLLLGRTYLARTFTHEQAVSAIAVSYYWHFVDVVWIALFGVIYILQ</sequence>
<dbReference type="GO" id="GO:0019646">
    <property type="term" value="P:aerobic electron transport chain"/>
    <property type="evidence" value="ECO:0007669"/>
    <property type="project" value="InterPro"/>
</dbReference>
<dbReference type="Proteomes" id="UP000199103">
    <property type="component" value="Chromosome I"/>
</dbReference>
<dbReference type="InterPro" id="IPR024791">
    <property type="entry name" value="Cyt_c/ubiquinol_Oxase_su3"/>
</dbReference>
<dbReference type="EC" id="7.1.1.9" evidence="3"/>
<dbReference type="PROSITE" id="PS50253">
    <property type="entry name" value="COX3"/>
    <property type="match status" value="1"/>
</dbReference>
<evidence type="ECO:0000256" key="1">
    <source>
        <dbReference type="ARBA" id="ARBA00004651"/>
    </source>
</evidence>
<accession>A0A1H1PN34</accession>
<proteinExistence type="inferred from homology"/>
<keyword evidence="5 12" id="KW-0812">Transmembrane</keyword>
<evidence type="ECO:0000256" key="2">
    <source>
        <dbReference type="ARBA" id="ARBA00010581"/>
    </source>
</evidence>
<comment type="similarity">
    <text evidence="2 12">Belongs to the cytochrome c oxidase subunit 3 family.</text>
</comment>
<organism evidence="15 16">
    <name type="scientific">Microlunatus soli</name>
    <dbReference type="NCBI Taxonomy" id="630515"/>
    <lineage>
        <taxon>Bacteria</taxon>
        <taxon>Bacillati</taxon>
        <taxon>Actinomycetota</taxon>
        <taxon>Actinomycetes</taxon>
        <taxon>Propionibacteriales</taxon>
        <taxon>Propionibacteriaceae</taxon>
        <taxon>Microlunatus</taxon>
    </lineage>
</organism>
<feature type="transmembrane region" description="Helical" evidence="13">
    <location>
        <begin position="36"/>
        <end position="60"/>
    </location>
</feature>
<dbReference type="Pfam" id="PF00510">
    <property type="entry name" value="COX3"/>
    <property type="match status" value="1"/>
</dbReference>
<evidence type="ECO:0000256" key="3">
    <source>
        <dbReference type="ARBA" id="ARBA00012949"/>
    </source>
</evidence>
<evidence type="ECO:0000256" key="8">
    <source>
        <dbReference type="ARBA" id="ARBA00023136"/>
    </source>
</evidence>
<protein>
    <recommendedName>
        <fullName evidence="3">cytochrome-c oxidase</fullName>
        <ecNumber evidence="3">7.1.1.9</ecNumber>
    </recommendedName>
    <alternativeName>
        <fullName evidence="9">Cytochrome aa3 subunit 3</fullName>
    </alternativeName>
    <alternativeName>
        <fullName evidence="10">Cytochrome c oxidase polypeptide III</fullName>
    </alternativeName>
</protein>
<keyword evidence="8 13" id="KW-0472">Membrane</keyword>
<dbReference type="CDD" id="cd00386">
    <property type="entry name" value="Heme_Cu_Oxidase_III_like"/>
    <property type="match status" value="1"/>
</dbReference>
<evidence type="ECO:0000256" key="7">
    <source>
        <dbReference type="ARBA" id="ARBA00022989"/>
    </source>
</evidence>
<dbReference type="OrthoDB" id="9810850at2"/>
<feature type="domain" description="Heme-copper oxidase subunit III family profile" evidence="14">
    <location>
        <begin position="36"/>
        <end position="236"/>
    </location>
</feature>
<dbReference type="InterPro" id="IPR013833">
    <property type="entry name" value="Cyt_c_oxidase_su3_a-hlx"/>
</dbReference>
<dbReference type="GO" id="GO:0004129">
    <property type="term" value="F:cytochrome-c oxidase activity"/>
    <property type="evidence" value="ECO:0007669"/>
    <property type="project" value="UniProtKB-EC"/>
</dbReference>
<dbReference type="AlphaFoldDB" id="A0A1H1PN34"/>
<dbReference type="PANTHER" id="PTHR11403">
    <property type="entry name" value="CYTOCHROME C OXIDASE SUBUNIT III"/>
    <property type="match status" value="1"/>
</dbReference>
<dbReference type="GO" id="GO:0005886">
    <property type="term" value="C:plasma membrane"/>
    <property type="evidence" value="ECO:0007669"/>
    <property type="project" value="UniProtKB-SubCell"/>
</dbReference>